<dbReference type="InterPro" id="IPR036388">
    <property type="entry name" value="WH-like_DNA-bd_sf"/>
</dbReference>
<dbReference type="Proteomes" id="UP000009139">
    <property type="component" value="Chromosome"/>
</dbReference>
<evidence type="ECO:0000313" key="7">
    <source>
        <dbReference type="EMBL" id="CCE70550.1"/>
    </source>
</evidence>
<dbReference type="eggNOG" id="arCOG00734">
    <property type="taxonomic scope" value="Archaea"/>
</dbReference>
<dbReference type="InterPro" id="IPR001845">
    <property type="entry name" value="HTH_ArsR_DNA-bd_dom"/>
</dbReference>
<dbReference type="EMBL" id="AJ248286">
    <property type="protein sequence ID" value="CAB50046.1"/>
    <property type="molecule type" value="Genomic_DNA"/>
</dbReference>
<keyword evidence="3" id="KW-0804">Transcription</keyword>
<name>Q9UZL1_PYRAB</name>
<evidence type="ECO:0000313" key="6">
    <source>
        <dbReference type="EMBL" id="CAB50046.1"/>
    </source>
</evidence>
<dbReference type="InterPro" id="IPR011991">
    <property type="entry name" value="ArsR-like_HTH"/>
</dbReference>
<dbReference type="STRING" id="272844.PAB0751"/>
<evidence type="ECO:0000256" key="3">
    <source>
        <dbReference type="ARBA" id="ARBA00023163"/>
    </source>
</evidence>
<proteinExistence type="predicted"/>
<dbReference type="CDD" id="cd00090">
    <property type="entry name" value="HTH_ARSR"/>
    <property type="match status" value="1"/>
</dbReference>
<dbReference type="SUPFAM" id="SSF46785">
    <property type="entry name" value="Winged helix' DNA-binding domain"/>
    <property type="match status" value="1"/>
</dbReference>
<keyword evidence="2" id="KW-0238">DNA-binding</keyword>
<evidence type="ECO:0000256" key="4">
    <source>
        <dbReference type="SAM" id="Coils"/>
    </source>
</evidence>
<reference evidence="6" key="1">
    <citation type="submission" date="1999-07" db="EMBL/GenBank/DDBJ databases">
        <authorList>
            <person name="Genoscope"/>
        </authorList>
    </citation>
    <scope>NUCLEOTIDE SEQUENCE</scope>
    <source>
        <strain evidence="6">Orsay</strain>
    </source>
</reference>
<evidence type="ECO:0000256" key="2">
    <source>
        <dbReference type="ARBA" id="ARBA00023125"/>
    </source>
</evidence>
<evidence type="ECO:0000256" key="1">
    <source>
        <dbReference type="ARBA" id="ARBA00023015"/>
    </source>
</evidence>
<evidence type="ECO:0000259" key="5">
    <source>
        <dbReference type="PROSITE" id="PS50987"/>
    </source>
</evidence>
<organism evidence="6 8">
    <name type="scientific">Pyrococcus abyssi (strain GE5 / Orsay)</name>
    <dbReference type="NCBI Taxonomy" id="272844"/>
    <lineage>
        <taxon>Archaea</taxon>
        <taxon>Methanobacteriati</taxon>
        <taxon>Methanobacteriota</taxon>
        <taxon>Thermococci</taxon>
        <taxon>Thermococcales</taxon>
        <taxon>Thermococcaceae</taxon>
        <taxon>Pyrococcus</taxon>
    </lineage>
</organism>
<protein>
    <submittedName>
        <fullName evidence="6">Predicted transcriptional regulator</fullName>
    </submittedName>
</protein>
<evidence type="ECO:0000313" key="9">
    <source>
        <dbReference type="Proteomes" id="UP000009139"/>
    </source>
</evidence>
<reference evidence="6" key="2">
    <citation type="journal article" date="2000" name="J. Mol. Biol.">
        <title>Archaeal homologs of eukaryotic methylation guide small nucleolar RNAs: lessons from the Pyrococcus genomes.</title>
        <authorList>
            <person name="Gaspin C."/>
            <person name="Cavaille J."/>
            <person name="Erauso G."/>
        </authorList>
    </citation>
    <scope>NUCLEOTIDE SEQUENCE</scope>
    <source>
        <strain evidence="6">Orsay</strain>
    </source>
</reference>
<keyword evidence="8" id="KW-1185">Reference proteome</keyword>
<keyword evidence="4" id="KW-0175">Coiled coil</keyword>
<dbReference type="PIR" id="A75093">
    <property type="entry name" value="A75093"/>
</dbReference>
<dbReference type="PRINTS" id="PR00778">
    <property type="entry name" value="HTHARSR"/>
</dbReference>
<reference evidence="6 8" key="4">
    <citation type="journal article" date="2003" name="Mol. Microbiol.">
        <title>An integrated analysis of the genome of the hyperthermophilic archaeon Pyrococcus abyssi.</title>
        <authorList>
            <person name="Cohen G."/>
            <person name="Barbe V."/>
            <person name="Flament D."/>
            <person name="Galperin M."/>
            <person name="Heilig R."/>
            <person name="Ripp R."/>
            <person name="Lecompte O."/>
            <person name="Prieur D."/>
            <person name="Poch O."/>
            <person name="Quellerou J."/>
            <person name="Thierry J.C."/>
            <person name="Van der Oost J."/>
            <person name="Weissenbach J."/>
            <person name="Zivanovic Y."/>
            <person name="Forterre P."/>
        </authorList>
    </citation>
    <scope>NUCLEOTIDE SEQUENCE [LARGE SCALE GENOMIC DNA]</scope>
    <source>
        <strain evidence="8">GE5 / Orsay</strain>
        <strain evidence="6">Orsay</strain>
    </source>
</reference>
<reference evidence="7 9" key="5">
    <citation type="journal article" date="2012" name="Curr. Microbiol.">
        <title>Re-annotation of two hyperthermophilic archaea Pyrococcus abyssi GE5 and Pyrococcus furiosus DSM 3638.</title>
        <authorList>
            <person name="Gao J."/>
            <person name="Wang J."/>
        </authorList>
    </citation>
    <scope>GENOME REANNOTATION</scope>
    <source>
        <strain evidence="7">GE5</strain>
        <strain evidence="9">GE5 / Orsay</strain>
    </source>
</reference>
<dbReference type="InterPro" id="IPR051011">
    <property type="entry name" value="Metal_resp_trans_reg"/>
</dbReference>
<dbReference type="KEGG" id="pab:PAB0751"/>
<dbReference type="PATRIC" id="fig|272844.11.peg.1191"/>
<dbReference type="HOGENOM" id="CLU_1763933_0_0_2"/>
<gene>
    <name evidence="6" type="ordered locus">PAB0751</name>
</gene>
<evidence type="ECO:0000313" key="8">
    <source>
        <dbReference type="Proteomes" id="UP000000810"/>
    </source>
</evidence>
<dbReference type="PANTHER" id="PTHR43132">
    <property type="entry name" value="ARSENICAL RESISTANCE OPERON REPRESSOR ARSR-RELATED"/>
    <property type="match status" value="1"/>
</dbReference>
<accession>Q9UZL1</accession>
<dbReference type="SMART" id="SM00418">
    <property type="entry name" value="HTH_ARSR"/>
    <property type="match status" value="1"/>
</dbReference>
<dbReference type="EMBL" id="HE613800">
    <property type="protein sequence ID" value="CCE70550.1"/>
    <property type="molecule type" value="Genomic_DNA"/>
</dbReference>
<dbReference type="PROSITE" id="PS50987">
    <property type="entry name" value="HTH_ARSR_2"/>
    <property type="match status" value="1"/>
</dbReference>
<keyword evidence="1" id="KW-0805">Transcription regulation</keyword>
<dbReference type="GO" id="GO:0003677">
    <property type="term" value="F:DNA binding"/>
    <property type="evidence" value="ECO:0007669"/>
    <property type="project" value="UniProtKB-KW"/>
</dbReference>
<feature type="coiled-coil region" evidence="4">
    <location>
        <begin position="5"/>
        <end position="39"/>
    </location>
</feature>
<reference evidence="6" key="3">
    <citation type="journal article" date="2001" name="Genome Res.">
        <title>Genome evolution at the genus level: comparison of three complete genomes of hyperthermophilic archaea.</title>
        <authorList>
            <person name="Lecompte O."/>
            <person name="Ripp R."/>
            <person name="Puzos-Barbe V."/>
            <person name="Duprat S."/>
            <person name="Heilig R."/>
            <person name="Dietrich J."/>
            <person name="Thierry J.C."/>
            <person name="Poch O."/>
        </authorList>
    </citation>
    <scope>NUCLEOTIDE SEQUENCE</scope>
    <source>
        <strain evidence="6">Orsay</strain>
    </source>
</reference>
<dbReference type="Proteomes" id="UP000000810">
    <property type="component" value="Chromosome"/>
</dbReference>
<dbReference type="PANTHER" id="PTHR43132:SF2">
    <property type="entry name" value="ARSENICAL RESISTANCE OPERON REPRESSOR ARSR-RELATED"/>
    <property type="match status" value="1"/>
</dbReference>
<dbReference type="InterPro" id="IPR036390">
    <property type="entry name" value="WH_DNA-bd_sf"/>
</dbReference>
<sequence>MYYKNLYLVVKLEDLRKQLEELKKRLEVLEERIDPVDEVMLSIKARLRKKLETLPELDEEKAAKILKALANPDRIRIMKMLSERPMGFKEIKDELGVESPTVSHHLKLLLKTRMIRKREKYEITNDGLLFLRILEIMSALEEGEEDV</sequence>
<dbReference type="Pfam" id="PF01022">
    <property type="entry name" value="HTH_5"/>
    <property type="match status" value="1"/>
</dbReference>
<dbReference type="Gene3D" id="1.10.10.10">
    <property type="entry name" value="Winged helix-like DNA-binding domain superfamily/Winged helix DNA-binding domain"/>
    <property type="match status" value="1"/>
</dbReference>
<dbReference type="AlphaFoldDB" id="Q9UZL1"/>
<dbReference type="NCBIfam" id="NF033788">
    <property type="entry name" value="HTH_metalloreg"/>
    <property type="match status" value="1"/>
</dbReference>
<feature type="domain" description="HTH arsR-type" evidence="5">
    <location>
        <begin position="54"/>
        <end position="147"/>
    </location>
</feature>
<dbReference type="GO" id="GO:0003700">
    <property type="term" value="F:DNA-binding transcription factor activity"/>
    <property type="evidence" value="ECO:0007669"/>
    <property type="project" value="InterPro"/>
</dbReference>